<dbReference type="OrthoDB" id="8152957at2"/>
<dbReference type="Gene3D" id="3.40.190.10">
    <property type="entry name" value="Periplasmic binding protein-like II"/>
    <property type="match status" value="1"/>
</dbReference>
<keyword evidence="4" id="KW-1185">Reference proteome</keyword>
<dbReference type="InterPro" id="IPR005064">
    <property type="entry name" value="BUG"/>
</dbReference>
<feature type="signal peptide" evidence="2">
    <location>
        <begin position="1"/>
        <end position="28"/>
    </location>
</feature>
<proteinExistence type="inferred from homology"/>
<dbReference type="PANTHER" id="PTHR42928">
    <property type="entry name" value="TRICARBOXYLATE-BINDING PROTEIN"/>
    <property type="match status" value="1"/>
</dbReference>
<dbReference type="EMBL" id="SACL01000007">
    <property type="protein sequence ID" value="RVT92331.1"/>
    <property type="molecule type" value="Genomic_DNA"/>
</dbReference>
<comment type="similarity">
    <text evidence="1">Belongs to the UPF0065 (bug) family.</text>
</comment>
<dbReference type="AlphaFoldDB" id="A0A437M3P9"/>
<protein>
    <recommendedName>
        <fullName evidence="5">Tripartite tricarboxylate transporter substrate binding protein</fullName>
    </recommendedName>
</protein>
<evidence type="ECO:0000256" key="1">
    <source>
        <dbReference type="ARBA" id="ARBA00006987"/>
    </source>
</evidence>
<dbReference type="Proteomes" id="UP000282957">
    <property type="component" value="Unassembled WGS sequence"/>
</dbReference>
<dbReference type="InterPro" id="IPR042100">
    <property type="entry name" value="Bug_dom1"/>
</dbReference>
<evidence type="ECO:0008006" key="5">
    <source>
        <dbReference type="Google" id="ProtNLM"/>
    </source>
</evidence>
<name>A0A437M3P9_9PROT</name>
<sequence>MEDVPMLRALTAGLALCAAALMSQPSQAQNLTDRPITLVTGYAPGGSTDIASRLVSERFAHHIGAGTRMVVENRPGASGTVASDWLRRQAPDGHTLMLVEVSSHAIAPAALQGGTNFDPVNDFTHIAMIGTAPLVLIANPRFPAADATAAIARLRASRPEEIAYATSGVGSIPHLAVEMLAAQLGTRFTHVPYRSGGLMLTAIHQGEGQFGIAVLASAAAQIRGDMVRGLAVTSRERFPSFPELPSLAEGALPGFEMTTWNMIIGPPGMPRPLVERLNRAVVAAVAEPALAERFLQAGVTIWPGENSPETTRDFMVQEVAKYRQIVAQTGVRLER</sequence>
<dbReference type="Gene3D" id="3.40.190.150">
    <property type="entry name" value="Bordetella uptake gene, domain 1"/>
    <property type="match status" value="1"/>
</dbReference>
<organism evidence="3 4">
    <name type="scientific">Rhodovarius crocodyli</name>
    <dbReference type="NCBI Taxonomy" id="1979269"/>
    <lineage>
        <taxon>Bacteria</taxon>
        <taxon>Pseudomonadati</taxon>
        <taxon>Pseudomonadota</taxon>
        <taxon>Alphaproteobacteria</taxon>
        <taxon>Acetobacterales</taxon>
        <taxon>Roseomonadaceae</taxon>
        <taxon>Rhodovarius</taxon>
    </lineage>
</organism>
<dbReference type="PIRSF" id="PIRSF017082">
    <property type="entry name" value="YflP"/>
    <property type="match status" value="1"/>
</dbReference>
<evidence type="ECO:0000313" key="4">
    <source>
        <dbReference type="Proteomes" id="UP000282957"/>
    </source>
</evidence>
<dbReference type="PANTHER" id="PTHR42928:SF5">
    <property type="entry name" value="BLR1237 PROTEIN"/>
    <property type="match status" value="1"/>
</dbReference>
<reference evidence="3 4" key="1">
    <citation type="submission" date="2019-01" db="EMBL/GenBank/DDBJ databases">
        <authorList>
            <person name="Chen W.-M."/>
        </authorList>
    </citation>
    <scope>NUCLEOTIDE SEQUENCE [LARGE SCALE GENOMIC DNA]</scope>
    <source>
        <strain evidence="3 4">CCP-6</strain>
    </source>
</reference>
<dbReference type="Pfam" id="PF03401">
    <property type="entry name" value="TctC"/>
    <property type="match status" value="1"/>
</dbReference>
<accession>A0A437M3P9</accession>
<keyword evidence="2" id="KW-0732">Signal</keyword>
<gene>
    <name evidence="3" type="ORF">EOD42_19165</name>
</gene>
<evidence type="ECO:0000313" key="3">
    <source>
        <dbReference type="EMBL" id="RVT92331.1"/>
    </source>
</evidence>
<dbReference type="SUPFAM" id="SSF53850">
    <property type="entry name" value="Periplasmic binding protein-like II"/>
    <property type="match status" value="1"/>
</dbReference>
<feature type="chain" id="PRO_5019417776" description="Tripartite tricarboxylate transporter substrate binding protein" evidence="2">
    <location>
        <begin position="29"/>
        <end position="335"/>
    </location>
</feature>
<evidence type="ECO:0000256" key="2">
    <source>
        <dbReference type="SAM" id="SignalP"/>
    </source>
</evidence>
<comment type="caution">
    <text evidence="3">The sequence shown here is derived from an EMBL/GenBank/DDBJ whole genome shotgun (WGS) entry which is preliminary data.</text>
</comment>